<dbReference type="EMBL" id="CM042010">
    <property type="protein sequence ID" value="KAI3779435.1"/>
    <property type="molecule type" value="Genomic_DNA"/>
</dbReference>
<reference evidence="2" key="1">
    <citation type="journal article" date="2022" name="Mol. Ecol. Resour.">
        <title>The genomes of chicory, endive, great burdock and yacon provide insights into Asteraceae palaeo-polyploidization history and plant inulin production.</title>
        <authorList>
            <person name="Fan W."/>
            <person name="Wang S."/>
            <person name="Wang H."/>
            <person name="Wang A."/>
            <person name="Jiang F."/>
            <person name="Liu H."/>
            <person name="Zhao H."/>
            <person name="Xu D."/>
            <person name="Zhang Y."/>
        </authorList>
    </citation>
    <scope>NUCLEOTIDE SEQUENCE [LARGE SCALE GENOMIC DNA]</scope>
    <source>
        <strain evidence="2">cv. Punajuju</strain>
    </source>
</reference>
<proteinExistence type="predicted"/>
<evidence type="ECO:0000313" key="1">
    <source>
        <dbReference type="EMBL" id="KAI3779435.1"/>
    </source>
</evidence>
<reference evidence="1 2" key="2">
    <citation type="journal article" date="2022" name="Mol. Ecol. Resour.">
        <title>The genomes of chicory, endive, great burdock and yacon provide insights into Asteraceae paleo-polyploidization history and plant inulin production.</title>
        <authorList>
            <person name="Fan W."/>
            <person name="Wang S."/>
            <person name="Wang H."/>
            <person name="Wang A."/>
            <person name="Jiang F."/>
            <person name="Liu H."/>
            <person name="Zhao H."/>
            <person name="Xu D."/>
            <person name="Zhang Y."/>
        </authorList>
    </citation>
    <scope>NUCLEOTIDE SEQUENCE [LARGE SCALE GENOMIC DNA]</scope>
    <source>
        <strain evidence="2">cv. Punajuju</strain>
        <tissue evidence="1">Leaves</tissue>
    </source>
</reference>
<accession>A0ACB9G8Q7</accession>
<gene>
    <name evidence="1" type="ORF">L2E82_09154</name>
</gene>
<organism evidence="1 2">
    <name type="scientific">Cichorium intybus</name>
    <name type="common">Chicory</name>
    <dbReference type="NCBI Taxonomy" id="13427"/>
    <lineage>
        <taxon>Eukaryota</taxon>
        <taxon>Viridiplantae</taxon>
        <taxon>Streptophyta</taxon>
        <taxon>Embryophyta</taxon>
        <taxon>Tracheophyta</taxon>
        <taxon>Spermatophyta</taxon>
        <taxon>Magnoliopsida</taxon>
        <taxon>eudicotyledons</taxon>
        <taxon>Gunneridae</taxon>
        <taxon>Pentapetalae</taxon>
        <taxon>asterids</taxon>
        <taxon>campanulids</taxon>
        <taxon>Asterales</taxon>
        <taxon>Asteraceae</taxon>
        <taxon>Cichorioideae</taxon>
        <taxon>Cichorieae</taxon>
        <taxon>Cichoriinae</taxon>
        <taxon>Cichorium</taxon>
    </lineage>
</organism>
<name>A0ACB9G8Q7_CICIN</name>
<keyword evidence="2" id="KW-1185">Reference proteome</keyword>
<dbReference type="Proteomes" id="UP001055811">
    <property type="component" value="Linkage Group LG02"/>
</dbReference>
<evidence type="ECO:0000313" key="2">
    <source>
        <dbReference type="Proteomes" id="UP001055811"/>
    </source>
</evidence>
<protein>
    <submittedName>
        <fullName evidence="1">Uncharacterized protein</fullName>
    </submittedName>
</protein>
<sequence length="85" mass="9292">MASASNTLSIARYIFRVASIAVKVLLLLQKACGDTEDRDKASEDDLKSGSRDSIRSYIGCQLSEHKEVAGFDMPNSCRHDKGKDA</sequence>
<comment type="caution">
    <text evidence="1">The sequence shown here is derived from an EMBL/GenBank/DDBJ whole genome shotgun (WGS) entry which is preliminary data.</text>
</comment>